<dbReference type="NCBIfam" id="TIGR01615">
    <property type="entry name" value="A_thal_3542"/>
    <property type="match status" value="1"/>
</dbReference>
<name>A0ABQ7ZVY0_BRANA</name>
<sequence length="308" mass="35218">FNNNTAGKYEYVDVRCGGDYNRYIVETNLAEEFEIARPTKRYTSIISQVPRVFVGTPEDLKKLVKIMCHEMRRSMKQVGIHRTSTTTNHEMVDNSTNSSVDTMGFRGCKEVFGEAKDLEIWGPRIWFLLTPCCSGVSTRCWETWKWLESALSVGFAYRVVDLFIRAVLSGFEGAWGVVSTLLAQIWYGLALVRCGCRWLPFLCLDVSAREWSSSALKGVLWTLFLKSASVFSPMAVSLVDSRRRVRWVWFFLLFGEWFSGGGFRISSSSFAFLSLWFSWWWLSSFTLVRGIRLSPAVLACLGKEKNLL</sequence>
<dbReference type="PANTHER" id="PTHR31579">
    <property type="entry name" value="OS03G0796600 PROTEIN"/>
    <property type="match status" value="1"/>
</dbReference>
<dbReference type="EMBL" id="JAGKQM010000014">
    <property type="protein sequence ID" value="KAH0884197.1"/>
    <property type="molecule type" value="Genomic_DNA"/>
</dbReference>
<feature type="transmembrane region" description="Helical" evidence="1">
    <location>
        <begin position="269"/>
        <end position="288"/>
    </location>
</feature>
<keyword evidence="1" id="KW-0472">Membrane</keyword>
<evidence type="ECO:0000313" key="3">
    <source>
        <dbReference type="Proteomes" id="UP000824890"/>
    </source>
</evidence>
<keyword evidence="1" id="KW-0812">Transmembrane</keyword>
<comment type="caution">
    <text evidence="2">The sequence shown here is derived from an EMBL/GenBank/DDBJ whole genome shotgun (WGS) entry which is preliminary data.</text>
</comment>
<dbReference type="PANTHER" id="PTHR31579:SF42">
    <property type="entry name" value="DUF506 FAMILY PROTEIN (DUF506)"/>
    <property type="match status" value="1"/>
</dbReference>
<proteinExistence type="predicted"/>
<organism evidence="2 3">
    <name type="scientific">Brassica napus</name>
    <name type="common">Rape</name>
    <dbReference type="NCBI Taxonomy" id="3708"/>
    <lineage>
        <taxon>Eukaryota</taxon>
        <taxon>Viridiplantae</taxon>
        <taxon>Streptophyta</taxon>
        <taxon>Embryophyta</taxon>
        <taxon>Tracheophyta</taxon>
        <taxon>Spermatophyta</taxon>
        <taxon>Magnoliopsida</taxon>
        <taxon>eudicotyledons</taxon>
        <taxon>Gunneridae</taxon>
        <taxon>Pentapetalae</taxon>
        <taxon>rosids</taxon>
        <taxon>malvids</taxon>
        <taxon>Brassicales</taxon>
        <taxon>Brassicaceae</taxon>
        <taxon>Brassiceae</taxon>
        <taxon>Brassica</taxon>
    </lineage>
</organism>
<gene>
    <name evidence="2" type="ORF">HID58_060293</name>
</gene>
<dbReference type="Proteomes" id="UP000824890">
    <property type="component" value="Unassembled WGS sequence"/>
</dbReference>
<protein>
    <submittedName>
        <fullName evidence="2">Uncharacterized protein</fullName>
    </submittedName>
</protein>
<evidence type="ECO:0000256" key="1">
    <source>
        <dbReference type="SAM" id="Phobius"/>
    </source>
</evidence>
<accession>A0ABQ7ZVY0</accession>
<reference evidence="2 3" key="1">
    <citation type="submission" date="2021-05" db="EMBL/GenBank/DDBJ databases">
        <title>Genome Assembly of Synthetic Allotetraploid Brassica napus Reveals Homoeologous Exchanges between Subgenomes.</title>
        <authorList>
            <person name="Davis J.T."/>
        </authorList>
    </citation>
    <scope>NUCLEOTIDE SEQUENCE [LARGE SCALE GENOMIC DNA]</scope>
    <source>
        <strain evidence="3">cv. Da-Ae</strain>
        <tissue evidence="2">Seedling</tissue>
    </source>
</reference>
<dbReference type="Pfam" id="PF04720">
    <property type="entry name" value="PDDEXK_6"/>
    <property type="match status" value="1"/>
</dbReference>
<keyword evidence="3" id="KW-1185">Reference proteome</keyword>
<feature type="non-terminal residue" evidence="2">
    <location>
        <position position="1"/>
    </location>
</feature>
<dbReference type="InterPro" id="IPR006502">
    <property type="entry name" value="PDDEXK-like"/>
</dbReference>
<evidence type="ECO:0000313" key="2">
    <source>
        <dbReference type="EMBL" id="KAH0884197.1"/>
    </source>
</evidence>
<keyword evidence="1" id="KW-1133">Transmembrane helix</keyword>